<feature type="compositionally biased region" description="Polar residues" evidence="1">
    <location>
        <begin position="1"/>
        <end position="26"/>
    </location>
</feature>
<gene>
    <name evidence="2" type="ORF">GKZ89_10865</name>
</gene>
<comment type="caution">
    <text evidence="2">The sequence shown here is derived from an EMBL/GenBank/DDBJ whole genome shotgun (WGS) entry which is preliminary data.</text>
</comment>
<name>A0A7X2S632_9BACI</name>
<dbReference type="Proteomes" id="UP000434639">
    <property type="component" value="Unassembled WGS sequence"/>
</dbReference>
<evidence type="ECO:0000313" key="3">
    <source>
        <dbReference type="Proteomes" id="UP000434639"/>
    </source>
</evidence>
<evidence type="ECO:0000313" key="2">
    <source>
        <dbReference type="EMBL" id="MTH53906.1"/>
    </source>
</evidence>
<dbReference type="EMBL" id="WMIB01000009">
    <property type="protein sequence ID" value="MTH53906.1"/>
    <property type="molecule type" value="Genomic_DNA"/>
</dbReference>
<dbReference type="OrthoDB" id="1647790at2"/>
<feature type="region of interest" description="Disordered" evidence="1">
    <location>
        <begin position="96"/>
        <end position="118"/>
    </location>
</feature>
<dbReference type="AlphaFoldDB" id="A0A7X2S632"/>
<dbReference type="RefSeq" id="WP_155112427.1">
    <property type="nucleotide sequence ID" value="NZ_WMIB01000009.1"/>
</dbReference>
<keyword evidence="3" id="KW-1185">Reference proteome</keyword>
<sequence length="118" mass="13880">MNQNQNQQQSGKIGNPETQVPKTPQMNERDFVNDILATEKYMTDAYCTAMNEMSHESLYKDIQSIFNETQNCQRHLYDLMFKHGWYTVEAEQPQKMQQSHQQFSGYAQQQNPYGGMMQ</sequence>
<evidence type="ECO:0000256" key="1">
    <source>
        <dbReference type="SAM" id="MobiDB-lite"/>
    </source>
</evidence>
<proteinExistence type="predicted"/>
<dbReference type="InterPro" id="IPR012851">
    <property type="entry name" value="Spore_coat_CotF-like"/>
</dbReference>
<protein>
    <submittedName>
        <fullName evidence="2">Spore coat protein</fullName>
    </submittedName>
</protein>
<feature type="region of interest" description="Disordered" evidence="1">
    <location>
        <begin position="1"/>
        <end position="28"/>
    </location>
</feature>
<feature type="compositionally biased region" description="Polar residues" evidence="1">
    <location>
        <begin position="96"/>
        <end position="112"/>
    </location>
</feature>
<dbReference type="Pfam" id="PF07875">
    <property type="entry name" value="Coat_F"/>
    <property type="match status" value="1"/>
</dbReference>
<organism evidence="2 3">
    <name type="scientific">Metabacillus mangrovi</name>
    <dbReference type="NCBI Taxonomy" id="1491830"/>
    <lineage>
        <taxon>Bacteria</taxon>
        <taxon>Bacillati</taxon>
        <taxon>Bacillota</taxon>
        <taxon>Bacilli</taxon>
        <taxon>Bacillales</taxon>
        <taxon>Bacillaceae</taxon>
        <taxon>Metabacillus</taxon>
    </lineage>
</organism>
<reference evidence="2 3" key="1">
    <citation type="journal article" date="2017" name="Int. J. Syst. Evol. Microbiol.">
        <title>Bacillus mangrovi sp. nov., isolated from a sediment sample from a mangrove forest.</title>
        <authorList>
            <person name="Gupta V."/>
            <person name="Singh P.K."/>
            <person name="Korpole S."/>
            <person name="Tanuku N.R.S."/>
            <person name="Pinnaka A.K."/>
        </authorList>
    </citation>
    <scope>NUCLEOTIDE SEQUENCE [LARGE SCALE GENOMIC DNA]</scope>
    <source>
        <strain evidence="2 3">KCTC 33872</strain>
    </source>
</reference>
<keyword evidence="2" id="KW-0946">Virion</keyword>
<accession>A0A7X2S632</accession>
<keyword evidence="2" id="KW-0167">Capsid protein</keyword>